<evidence type="ECO:0000313" key="1">
    <source>
        <dbReference type="EMBL" id="KAK3681942.1"/>
    </source>
</evidence>
<sequence>MSLPENTLKRKLSPGGDQQPDLKRFKGSPAEGERIIKPISTKRKVSPGKNQQSDSTKRKVSPDGEEKTIKPISRKRKASEDEGQQPDTQKQKASGPEKHNTDHISPFAAAEQQDEVGDETSPSAPIEGINAEDKARIGTSAEHGYKDGRKHGKLDDKSTGGEERPNQETEKGENTDDESAKAATFQRLVRQAQSLFTQLVLLVEMMRCALERGQSADSNEWQQVQIGIVCDLAAEPGHWFTDMQRLRSTHHRTDDLEEQLRTCMNEVSRSREAFADAVLKRTEILHVAPDDDLWPATAKEQARLASQAREDLHRAEEERAALKRKIATNRKLEQSLMITTMSAAEGVLVDVDLISAPRVIRELPDERTAEPNIPPIGNPPQPQAAPPIPPRGGAMNAARSTHAEQTQPERRPAEPPRSLNDIIRDEKGKALRDATQAWTEAEQHFDAIRDGYGERFANFLDARLKGHVSGSETDFDKSYYLDRSKASHDLSVAEDRYRFAKREAKRVGAIPRHQLTSNYGDWSDDGYDDASDYGRRHSGNELARELKIEGIEKWKRDLEEEDDTGKMAKEEDRHDLESGGKSLADVSVTSLMDVAIGKHRRRIDEWAAQQEKLRAALGPVPIGDALWFQEFSGM</sequence>
<organism evidence="1 2">
    <name type="scientific">Vermiconidia calcicola</name>
    <dbReference type="NCBI Taxonomy" id="1690605"/>
    <lineage>
        <taxon>Eukaryota</taxon>
        <taxon>Fungi</taxon>
        <taxon>Dikarya</taxon>
        <taxon>Ascomycota</taxon>
        <taxon>Pezizomycotina</taxon>
        <taxon>Dothideomycetes</taxon>
        <taxon>Dothideomycetidae</taxon>
        <taxon>Mycosphaerellales</taxon>
        <taxon>Extremaceae</taxon>
        <taxon>Vermiconidia</taxon>
    </lineage>
</organism>
<reference evidence="1" key="1">
    <citation type="submission" date="2023-07" db="EMBL/GenBank/DDBJ databases">
        <title>Black Yeasts Isolated from many extreme environments.</title>
        <authorList>
            <person name="Coleine C."/>
            <person name="Stajich J.E."/>
            <person name="Selbmann L."/>
        </authorList>
    </citation>
    <scope>NUCLEOTIDE SEQUENCE</scope>
    <source>
        <strain evidence="1">CCFEE 5714</strain>
    </source>
</reference>
<comment type="caution">
    <text evidence="1">The sequence shown here is derived from an EMBL/GenBank/DDBJ whole genome shotgun (WGS) entry which is preliminary data.</text>
</comment>
<name>A0ACC3MAF8_9PEZI</name>
<dbReference type="Proteomes" id="UP001281147">
    <property type="component" value="Unassembled WGS sequence"/>
</dbReference>
<evidence type="ECO:0000313" key="2">
    <source>
        <dbReference type="Proteomes" id="UP001281147"/>
    </source>
</evidence>
<proteinExistence type="predicted"/>
<keyword evidence="2" id="KW-1185">Reference proteome</keyword>
<protein>
    <submittedName>
        <fullName evidence="1">Uncharacterized protein</fullName>
    </submittedName>
</protein>
<gene>
    <name evidence="1" type="ORF">LTR37_020738</name>
</gene>
<dbReference type="EMBL" id="JAUTXU010000386">
    <property type="protein sequence ID" value="KAK3681942.1"/>
    <property type="molecule type" value="Genomic_DNA"/>
</dbReference>
<accession>A0ACC3MAF8</accession>